<dbReference type="SUPFAM" id="SSF56235">
    <property type="entry name" value="N-terminal nucleophile aminohydrolases (Ntn hydrolases)"/>
    <property type="match status" value="1"/>
</dbReference>
<feature type="signal peptide" evidence="3">
    <location>
        <begin position="1"/>
        <end position="24"/>
    </location>
</feature>
<name>A0A090SY84_9VIBR</name>
<evidence type="ECO:0000313" key="6">
    <source>
        <dbReference type="Proteomes" id="UP000029224"/>
    </source>
</evidence>
<dbReference type="EMBL" id="BBMT01000001">
    <property type="protein sequence ID" value="GAL31873.1"/>
    <property type="molecule type" value="Genomic_DNA"/>
</dbReference>
<evidence type="ECO:0000256" key="2">
    <source>
        <dbReference type="ARBA" id="ARBA00022801"/>
    </source>
</evidence>
<dbReference type="Pfam" id="PF02275">
    <property type="entry name" value="CBAH"/>
    <property type="match status" value="1"/>
</dbReference>
<keyword evidence="2 5" id="KW-0378">Hydrolase</keyword>
<evidence type="ECO:0000256" key="1">
    <source>
        <dbReference type="ARBA" id="ARBA00006625"/>
    </source>
</evidence>
<sequence>MKKTVIALGIAAVASSALVSTANACSRITLDTPYGVSQVRTLDWGEKLGTVAIVTPKGTKVVTKDVPSYQQAASWTVKYPTLNLEEREVFVDTSGEAINSEGLSASTLYMYDSQAFIKDYKDTGAPAVNWGDAAAFMAQNFKTVAEAVTAFEANEFQFAWADGIHGTQHGLHISVQDKSGDIALFELNEGGEMVVYRGSVNDKLRVMANAPLQQYHDQNAEKIGDMSVVENGFKIGSSIASSERMLRGLYNTAHVEFSDTATWPQTEGKLQSTFDAGNLVPQDIIDPTNGETYATWIQYTYNLENGSFKMRNLDTYSEIRIDLNELATISQVSCADLVEQAEVSGTATFTPCQ</sequence>
<dbReference type="Gene3D" id="3.60.60.10">
    <property type="entry name" value="Penicillin V Acylase, Chain A"/>
    <property type="match status" value="1"/>
</dbReference>
<dbReference type="Proteomes" id="UP000029224">
    <property type="component" value="Unassembled WGS sequence"/>
</dbReference>
<keyword evidence="6" id="KW-1185">Reference proteome</keyword>
<comment type="similarity">
    <text evidence="1">Belongs to the peptidase C59 family.</text>
</comment>
<dbReference type="PANTHER" id="PTHR35527:SF2">
    <property type="entry name" value="HYDROLASE"/>
    <property type="match status" value="1"/>
</dbReference>
<dbReference type="InterPro" id="IPR029055">
    <property type="entry name" value="Ntn_hydrolases_N"/>
</dbReference>
<dbReference type="AlphaFoldDB" id="A0A090SY84"/>
<evidence type="ECO:0000313" key="5">
    <source>
        <dbReference type="EMBL" id="GAL31873.1"/>
    </source>
</evidence>
<dbReference type="OrthoDB" id="1265391at2"/>
<gene>
    <name evidence="5" type="ORF">JCM19240_5304</name>
</gene>
<protein>
    <submittedName>
        <fullName evidence="5">Choloylglycine hydrolase</fullName>
        <ecNumber evidence="5">3.5.1.24</ecNumber>
    </submittedName>
</protein>
<dbReference type="InterPro" id="IPR052193">
    <property type="entry name" value="Peptidase_C59"/>
</dbReference>
<comment type="caution">
    <text evidence="5">The sequence shown here is derived from an EMBL/GenBank/DDBJ whole genome shotgun (WGS) entry which is preliminary data.</text>
</comment>
<feature type="chain" id="PRO_5001863663" evidence="3">
    <location>
        <begin position="25"/>
        <end position="353"/>
    </location>
</feature>
<accession>A0A090SY84</accession>
<dbReference type="InterPro" id="IPR029132">
    <property type="entry name" value="CBAH/NAAA_C"/>
</dbReference>
<keyword evidence="3" id="KW-0732">Signal</keyword>
<proteinExistence type="inferred from homology"/>
<dbReference type="PANTHER" id="PTHR35527">
    <property type="entry name" value="CHOLOYLGLYCINE HYDROLASE"/>
    <property type="match status" value="1"/>
</dbReference>
<dbReference type="EC" id="3.5.1.24" evidence="5"/>
<dbReference type="GO" id="GO:0045302">
    <property type="term" value="F:choloylglycine hydrolase activity"/>
    <property type="evidence" value="ECO:0007669"/>
    <property type="project" value="UniProtKB-EC"/>
</dbReference>
<evidence type="ECO:0000256" key="3">
    <source>
        <dbReference type="SAM" id="SignalP"/>
    </source>
</evidence>
<reference evidence="5 6" key="2">
    <citation type="submission" date="2014-09" db="EMBL/GenBank/DDBJ databases">
        <authorList>
            <consortium name="NBRP consortium"/>
            <person name="Sawabe T."/>
            <person name="Meirelles P."/>
            <person name="Nakanishi M."/>
            <person name="Sayaka M."/>
            <person name="Hattori M."/>
            <person name="Ohkuma M."/>
        </authorList>
    </citation>
    <scope>NUCLEOTIDE SEQUENCE [LARGE SCALE GENOMIC DNA]</scope>
    <source>
        <strain evidence="5 6">JCM 19240</strain>
    </source>
</reference>
<organism evidence="5 6">
    <name type="scientific">Vibrio maritimus</name>
    <dbReference type="NCBI Taxonomy" id="990268"/>
    <lineage>
        <taxon>Bacteria</taxon>
        <taxon>Pseudomonadati</taxon>
        <taxon>Pseudomonadota</taxon>
        <taxon>Gammaproteobacteria</taxon>
        <taxon>Vibrionales</taxon>
        <taxon>Vibrionaceae</taxon>
        <taxon>Vibrio</taxon>
    </lineage>
</organism>
<feature type="domain" description="Choloylglycine hydrolase/NAAA C-terminal" evidence="4">
    <location>
        <begin position="25"/>
        <end position="221"/>
    </location>
</feature>
<evidence type="ECO:0000259" key="4">
    <source>
        <dbReference type="Pfam" id="PF02275"/>
    </source>
</evidence>
<reference evidence="5 6" key="1">
    <citation type="submission" date="2014-09" db="EMBL/GenBank/DDBJ databases">
        <title>Vibrio maritimus JCM 19240. (C210) whole genome shotgun sequence.</title>
        <authorList>
            <person name="Sawabe T."/>
            <person name="Meirelles P."/>
            <person name="Nakanishi M."/>
            <person name="Sayaka M."/>
            <person name="Hattori M."/>
            <person name="Ohkuma M."/>
        </authorList>
    </citation>
    <scope>NUCLEOTIDE SEQUENCE [LARGE SCALE GENOMIC DNA]</scope>
    <source>
        <strain evidence="5 6">JCM 19240</strain>
    </source>
</reference>